<dbReference type="Proteomes" id="UP001165366">
    <property type="component" value="Unassembled WGS sequence"/>
</dbReference>
<dbReference type="PANTHER" id="PTHR23407">
    <property type="entry name" value="ATPASE INHIBITOR/5-FORMYLTETRAHYDROFOLATE CYCLO-LIGASE"/>
    <property type="match status" value="1"/>
</dbReference>
<evidence type="ECO:0000313" key="6">
    <source>
        <dbReference type="Proteomes" id="UP001165366"/>
    </source>
</evidence>
<evidence type="ECO:0000256" key="2">
    <source>
        <dbReference type="ARBA" id="ARBA00022741"/>
    </source>
</evidence>
<keyword evidence="4" id="KW-0460">Magnesium</keyword>
<dbReference type="PANTHER" id="PTHR23407:SF1">
    <property type="entry name" value="5-FORMYLTETRAHYDROFOLATE CYCLO-LIGASE"/>
    <property type="match status" value="1"/>
</dbReference>
<keyword evidence="4" id="KW-0479">Metal-binding</keyword>
<accession>A0ABS9KG21</accession>
<dbReference type="InterPro" id="IPR037171">
    <property type="entry name" value="NagB/RpiA_transferase-like"/>
</dbReference>
<dbReference type="EC" id="6.3.3.2" evidence="4"/>
<organism evidence="5 6">
    <name type="scientific">Rhodohalobacter sulfatireducens</name>
    <dbReference type="NCBI Taxonomy" id="2911366"/>
    <lineage>
        <taxon>Bacteria</taxon>
        <taxon>Pseudomonadati</taxon>
        <taxon>Balneolota</taxon>
        <taxon>Balneolia</taxon>
        <taxon>Balneolales</taxon>
        <taxon>Balneolaceae</taxon>
        <taxon>Rhodohalobacter</taxon>
    </lineage>
</organism>
<dbReference type="EMBL" id="JAKLWS010000021">
    <property type="protein sequence ID" value="MCG2589776.1"/>
    <property type="molecule type" value="Genomic_DNA"/>
</dbReference>
<keyword evidence="2 4" id="KW-0547">Nucleotide-binding</keyword>
<comment type="caution">
    <text evidence="5">The sequence shown here is derived from an EMBL/GenBank/DDBJ whole genome shotgun (WGS) entry which is preliminary data.</text>
</comment>
<reference evidence="5" key="1">
    <citation type="submission" date="2022-01" db="EMBL/GenBank/DDBJ databases">
        <authorList>
            <person name="Wang Y."/>
        </authorList>
    </citation>
    <scope>NUCLEOTIDE SEQUENCE</scope>
    <source>
        <strain evidence="5">WB101</strain>
    </source>
</reference>
<keyword evidence="3 4" id="KW-0067">ATP-binding</keyword>
<comment type="cofactor">
    <cofactor evidence="4">
        <name>Mg(2+)</name>
        <dbReference type="ChEBI" id="CHEBI:18420"/>
    </cofactor>
</comment>
<dbReference type="GO" id="GO:0030272">
    <property type="term" value="F:5-formyltetrahydrofolate cyclo-ligase activity"/>
    <property type="evidence" value="ECO:0007669"/>
    <property type="project" value="UniProtKB-EC"/>
</dbReference>
<evidence type="ECO:0000313" key="5">
    <source>
        <dbReference type="EMBL" id="MCG2589776.1"/>
    </source>
</evidence>
<dbReference type="RefSeq" id="WP_237855135.1">
    <property type="nucleotide sequence ID" value="NZ_JAKLWS010000021.1"/>
</dbReference>
<proteinExistence type="inferred from homology"/>
<evidence type="ECO:0000256" key="3">
    <source>
        <dbReference type="ARBA" id="ARBA00022840"/>
    </source>
</evidence>
<dbReference type="NCBIfam" id="TIGR02727">
    <property type="entry name" value="MTHFS_bact"/>
    <property type="match status" value="1"/>
</dbReference>
<dbReference type="Gene3D" id="3.40.50.10420">
    <property type="entry name" value="NagB/RpiA/CoA transferase-like"/>
    <property type="match status" value="1"/>
</dbReference>
<dbReference type="SUPFAM" id="SSF100950">
    <property type="entry name" value="NagB/RpiA/CoA transferase-like"/>
    <property type="match status" value="1"/>
</dbReference>
<comment type="catalytic activity">
    <reaction evidence="4">
        <text>(6S)-5-formyl-5,6,7,8-tetrahydrofolate + ATP = (6R)-5,10-methenyltetrahydrofolate + ADP + phosphate</text>
        <dbReference type="Rhea" id="RHEA:10488"/>
        <dbReference type="ChEBI" id="CHEBI:30616"/>
        <dbReference type="ChEBI" id="CHEBI:43474"/>
        <dbReference type="ChEBI" id="CHEBI:57455"/>
        <dbReference type="ChEBI" id="CHEBI:57457"/>
        <dbReference type="ChEBI" id="CHEBI:456216"/>
        <dbReference type="EC" id="6.3.3.2"/>
    </reaction>
</comment>
<dbReference type="PIRSF" id="PIRSF006806">
    <property type="entry name" value="FTHF_cligase"/>
    <property type="match status" value="1"/>
</dbReference>
<sequence>MGEDSIRKDELRRNFLDKRKSLSEGKAELKSKIIVEELTQLNRFKEAAVIHSYVSIKKNREVDTIKFIKRCLETGKKVVVPKMVGEGKLKHIPINSLDDLEENNLGIPEPDEDNSNPISVKELDLVVVPMVAGDRFKNRIGYGAGYYDRFLENCSALKVGLLFDCQFFDGKLPVQEFDIPLDILISESRIIE</sequence>
<dbReference type="InterPro" id="IPR002698">
    <property type="entry name" value="FTHF_cligase"/>
</dbReference>
<comment type="similarity">
    <text evidence="1 4">Belongs to the 5-formyltetrahydrofolate cyclo-ligase family.</text>
</comment>
<dbReference type="Pfam" id="PF01812">
    <property type="entry name" value="5-FTHF_cyc-lig"/>
    <property type="match status" value="1"/>
</dbReference>
<protein>
    <recommendedName>
        <fullName evidence="4">5-formyltetrahydrofolate cyclo-ligase</fullName>
        <ecNumber evidence="4">6.3.3.2</ecNumber>
    </recommendedName>
</protein>
<keyword evidence="5" id="KW-0436">Ligase</keyword>
<evidence type="ECO:0000256" key="1">
    <source>
        <dbReference type="ARBA" id="ARBA00010638"/>
    </source>
</evidence>
<name>A0ABS9KG21_9BACT</name>
<gene>
    <name evidence="5" type="ORF">L6773_14440</name>
</gene>
<dbReference type="InterPro" id="IPR024185">
    <property type="entry name" value="FTHF_cligase-like_sf"/>
</dbReference>
<evidence type="ECO:0000256" key="4">
    <source>
        <dbReference type="RuleBase" id="RU361279"/>
    </source>
</evidence>
<keyword evidence="6" id="KW-1185">Reference proteome</keyword>
<reference evidence="5" key="2">
    <citation type="submission" date="2024-05" db="EMBL/GenBank/DDBJ databases">
        <title>Rhodohalobacter halophilus gen. nov., sp. nov., a moderately halophilic member of the family Balneolaceae.</title>
        <authorList>
            <person name="Xia J."/>
        </authorList>
    </citation>
    <scope>NUCLEOTIDE SEQUENCE</scope>
    <source>
        <strain evidence="5">WB101</strain>
    </source>
</reference>